<name>A0ACB9DYX6_CICIN</name>
<reference evidence="1 2" key="2">
    <citation type="journal article" date="2022" name="Mol. Ecol. Resour.">
        <title>The genomes of chicory, endive, great burdock and yacon provide insights into Asteraceae paleo-polyploidization history and plant inulin production.</title>
        <authorList>
            <person name="Fan W."/>
            <person name="Wang S."/>
            <person name="Wang H."/>
            <person name="Wang A."/>
            <person name="Jiang F."/>
            <person name="Liu H."/>
            <person name="Zhao H."/>
            <person name="Xu D."/>
            <person name="Zhang Y."/>
        </authorList>
    </citation>
    <scope>NUCLEOTIDE SEQUENCE [LARGE SCALE GENOMIC DNA]</scope>
    <source>
        <strain evidence="2">cv. Punajuju</strain>
        <tissue evidence="1">Leaves</tissue>
    </source>
</reference>
<evidence type="ECO:0000313" key="2">
    <source>
        <dbReference type="Proteomes" id="UP001055811"/>
    </source>
</evidence>
<reference evidence="2" key="1">
    <citation type="journal article" date="2022" name="Mol. Ecol. Resour.">
        <title>The genomes of chicory, endive, great burdock and yacon provide insights into Asteraceae palaeo-polyploidization history and plant inulin production.</title>
        <authorList>
            <person name="Fan W."/>
            <person name="Wang S."/>
            <person name="Wang H."/>
            <person name="Wang A."/>
            <person name="Jiang F."/>
            <person name="Liu H."/>
            <person name="Zhao H."/>
            <person name="Xu D."/>
            <person name="Zhang Y."/>
        </authorList>
    </citation>
    <scope>NUCLEOTIDE SEQUENCE [LARGE SCALE GENOMIC DNA]</scope>
    <source>
        <strain evidence="2">cv. Punajuju</strain>
    </source>
</reference>
<keyword evidence="2" id="KW-1185">Reference proteome</keyword>
<dbReference type="Proteomes" id="UP001055811">
    <property type="component" value="Linkage Group LG04"/>
</dbReference>
<comment type="caution">
    <text evidence="1">The sequence shown here is derived from an EMBL/GenBank/DDBJ whole genome shotgun (WGS) entry which is preliminary data.</text>
</comment>
<gene>
    <name evidence="1" type="ORF">L2E82_22621</name>
</gene>
<dbReference type="EMBL" id="CM042012">
    <property type="protein sequence ID" value="KAI3751533.1"/>
    <property type="molecule type" value="Genomic_DNA"/>
</dbReference>
<proteinExistence type="predicted"/>
<protein>
    <submittedName>
        <fullName evidence="1">Uncharacterized protein</fullName>
    </submittedName>
</protein>
<organism evidence="1 2">
    <name type="scientific">Cichorium intybus</name>
    <name type="common">Chicory</name>
    <dbReference type="NCBI Taxonomy" id="13427"/>
    <lineage>
        <taxon>Eukaryota</taxon>
        <taxon>Viridiplantae</taxon>
        <taxon>Streptophyta</taxon>
        <taxon>Embryophyta</taxon>
        <taxon>Tracheophyta</taxon>
        <taxon>Spermatophyta</taxon>
        <taxon>Magnoliopsida</taxon>
        <taxon>eudicotyledons</taxon>
        <taxon>Gunneridae</taxon>
        <taxon>Pentapetalae</taxon>
        <taxon>asterids</taxon>
        <taxon>campanulids</taxon>
        <taxon>Asterales</taxon>
        <taxon>Asteraceae</taxon>
        <taxon>Cichorioideae</taxon>
        <taxon>Cichorieae</taxon>
        <taxon>Cichoriinae</taxon>
        <taxon>Cichorium</taxon>
    </lineage>
</organism>
<accession>A0ACB9DYX6</accession>
<evidence type="ECO:0000313" key="1">
    <source>
        <dbReference type="EMBL" id="KAI3751533.1"/>
    </source>
</evidence>
<sequence>MRIATTFWVFISLVILAPKVTESQPDTSHEEDQELDQTKGVSSSTGKRISSWKKLPNLAEKVLKDHNALDIPPKESPELKDEHHTPVSPENLETTSKVRRVTFGVVGEQHHYESSLICRICEVEIPTVPGCDPIQSSTPSIHALRLTQLIGSDSPTWNNTLEYDRKVDALVVEIFGRRIRFHA</sequence>